<dbReference type="RefSeq" id="XP_003135985.1">
    <property type="nucleotide sequence ID" value="XM_003135937.1"/>
</dbReference>
<reference evidence="1" key="1">
    <citation type="submission" date="2012-04" db="EMBL/GenBank/DDBJ databases">
        <title>The Genome Sequence of Loa loa.</title>
        <authorList>
            <consortium name="The Broad Institute Genome Sequencing Platform"/>
            <consortium name="Broad Institute Genome Sequencing Center for Infectious Disease"/>
            <person name="Nutman T.B."/>
            <person name="Fink D.L."/>
            <person name="Russ C."/>
            <person name="Young S."/>
            <person name="Zeng Q."/>
            <person name="Gargeya S."/>
            <person name="Alvarado L."/>
            <person name="Berlin A."/>
            <person name="Chapman S.B."/>
            <person name="Chen Z."/>
            <person name="Freedman E."/>
            <person name="Gellesch M."/>
            <person name="Goldberg J."/>
            <person name="Griggs A."/>
            <person name="Gujja S."/>
            <person name="Heilman E.R."/>
            <person name="Heiman D."/>
            <person name="Howarth C."/>
            <person name="Mehta T."/>
            <person name="Neiman D."/>
            <person name="Pearson M."/>
            <person name="Roberts A."/>
            <person name="Saif S."/>
            <person name="Shea T."/>
            <person name="Shenoy N."/>
            <person name="Sisk P."/>
            <person name="Stolte C."/>
            <person name="Sykes S."/>
            <person name="White J."/>
            <person name="Yandava C."/>
            <person name="Haas B."/>
            <person name="Henn M.R."/>
            <person name="Nusbaum C."/>
            <person name="Birren B."/>
        </authorList>
    </citation>
    <scope>NUCLEOTIDE SEQUENCE [LARGE SCALE GENOMIC DNA]</scope>
</reference>
<dbReference type="AlphaFoldDB" id="A0A1S0UDF4"/>
<protein>
    <submittedName>
        <fullName evidence="1">Uncharacterized protein</fullName>
    </submittedName>
</protein>
<sequence length="130" mass="14808">MTFPVVVIAETVIVIITARQSLGGKGLGNNFKIMLYTSDLYLNNDIYITGKWVIYQILPTSDNNRKNQKCSLGFSHRQVEIFFSSGNQITKERNILQVLDKLRKPSSSILKCEKKKQASKEQTTGFNNYK</sequence>
<organism evidence="1">
    <name type="scientific">Loa loa</name>
    <name type="common">Eye worm</name>
    <name type="synonym">Filaria loa</name>
    <dbReference type="NCBI Taxonomy" id="7209"/>
    <lineage>
        <taxon>Eukaryota</taxon>
        <taxon>Metazoa</taxon>
        <taxon>Ecdysozoa</taxon>
        <taxon>Nematoda</taxon>
        <taxon>Chromadorea</taxon>
        <taxon>Rhabditida</taxon>
        <taxon>Spirurina</taxon>
        <taxon>Spiruromorpha</taxon>
        <taxon>Filarioidea</taxon>
        <taxon>Onchocercidae</taxon>
        <taxon>Loa</taxon>
    </lineage>
</organism>
<dbReference type="EMBL" id="JH712110">
    <property type="protein sequence ID" value="EFO28085.1"/>
    <property type="molecule type" value="Genomic_DNA"/>
</dbReference>
<dbReference type="KEGG" id="loa:LOAG_00397"/>
<gene>
    <name evidence="1" type="ORF">LOAG_00397</name>
</gene>
<dbReference type="CTD" id="9937765"/>
<name>A0A1S0UDF4_LOALO</name>
<dbReference type="InParanoid" id="A0A1S0UDF4"/>
<accession>A0A1S0UDF4</accession>
<dbReference type="GeneID" id="9937765"/>
<proteinExistence type="predicted"/>
<evidence type="ECO:0000313" key="1">
    <source>
        <dbReference type="EMBL" id="EFO28085.1"/>
    </source>
</evidence>